<evidence type="ECO:0000313" key="5">
    <source>
        <dbReference type="EMBL" id="RXN87913.1"/>
    </source>
</evidence>
<dbReference type="SUPFAM" id="SSF53850">
    <property type="entry name" value="Periplasmic binding protein-like II"/>
    <property type="match status" value="1"/>
</dbReference>
<dbReference type="GO" id="GO:0030288">
    <property type="term" value="C:outer membrane-bounded periplasmic space"/>
    <property type="evidence" value="ECO:0007669"/>
    <property type="project" value="UniProtKB-ARBA"/>
</dbReference>
<comment type="caution">
    <text evidence="5">The sequence shown here is derived from an EMBL/GenBank/DDBJ whole genome shotgun (WGS) entry which is preliminary data.</text>
</comment>
<dbReference type="OrthoDB" id="9801799at2"/>
<keyword evidence="2 3" id="KW-0732">Signal</keyword>
<dbReference type="CDD" id="cd08502">
    <property type="entry name" value="PBP2_NikA_DppA_OppA_like_16"/>
    <property type="match status" value="1"/>
</dbReference>
<evidence type="ECO:0000256" key="1">
    <source>
        <dbReference type="ARBA" id="ARBA00005695"/>
    </source>
</evidence>
<dbReference type="EMBL" id="PYAL01000004">
    <property type="protein sequence ID" value="RXN87913.1"/>
    <property type="molecule type" value="Genomic_DNA"/>
</dbReference>
<dbReference type="Proteomes" id="UP000290849">
    <property type="component" value="Unassembled WGS sequence"/>
</dbReference>
<dbReference type="AlphaFoldDB" id="A0A4Q1HJM4"/>
<name>A0A4Q1HJM4_9BURK</name>
<protein>
    <submittedName>
        <fullName evidence="5">Peptide ABC transporter</fullName>
    </submittedName>
</protein>
<dbReference type="Gene3D" id="3.10.105.10">
    <property type="entry name" value="Dipeptide-binding Protein, Domain 3"/>
    <property type="match status" value="1"/>
</dbReference>
<evidence type="ECO:0000256" key="3">
    <source>
        <dbReference type="SAM" id="SignalP"/>
    </source>
</evidence>
<sequence>MNATISRRRDGLKNFLLASALGLAFLAGGAQAANATAGPPVKGGTLSVATIGEPPTLDPMASTADLVGILTQHIFETLYTFDAKWNVTPLLAETLPKISADGQTYTIPLRQDVTFHDGARMTAADVVASLQRWTTVASRGKQAAQLITGIAATDDHTVTITLKQPYAPLTALLAMNNAAAVILPKDKIATPLTEFIGTGPYKLKARVPDQYLQLVRFDGYKSRAGEPDGYGGARKQYLDEIRFVPVSNANTRIESAVAGQYEYVDSIPVESAAKLKSGKSEAVVLKPFGWPRLVLNTKQGIMSNVKVRQAVQMALNEEDMLFAAFGDKAYYAVDGAMYPEGYPWHTTQGTQVYNKGDVAGAKKLLESSGATDRTIRILTSQQYEFHYKMALVAAEYLKQAGFKVDMQVVDWATLTQRRQDPALWDIFITHSPFLPEPALIDFPSKDAPGWWDTPRRNQVLDAFNRATSQDERVKRWADVQQAIFDEVPFIKVGDFNAVAAKSPSLQGVTPAPWPYFWNAWKAAK</sequence>
<keyword evidence="6" id="KW-1185">Reference proteome</keyword>
<reference evidence="5 6" key="1">
    <citation type="journal article" date="2017" name="Int. J. Syst. Evol. Microbiol.">
        <title>Achromobacter aloeverae sp. nov., isolated from the root of Aloe vera (L.) Burm.f.</title>
        <authorList>
            <person name="Kuncharoen N."/>
            <person name="Muramatsu Y."/>
            <person name="Shibata C."/>
            <person name="Kamakura Y."/>
            <person name="Nakagawa Y."/>
            <person name="Tanasupawat S."/>
        </authorList>
    </citation>
    <scope>NUCLEOTIDE SEQUENCE [LARGE SCALE GENOMIC DNA]</scope>
    <source>
        <strain evidence="5 6">AVA-1</strain>
    </source>
</reference>
<dbReference type="PIRSF" id="PIRSF002741">
    <property type="entry name" value="MppA"/>
    <property type="match status" value="1"/>
</dbReference>
<dbReference type="PANTHER" id="PTHR30290">
    <property type="entry name" value="PERIPLASMIC BINDING COMPONENT OF ABC TRANSPORTER"/>
    <property type="match status" value="1"/>
</dbReference>
<feature type="domain" description="Solute-binding protein family 5" evidence="4">
    <location>
        <begin position="87"/>
        <end position="420"/>
    </location>
</feature>
<dbReference type="Pfam" id="PF00496">
    <property type="entry name" value="SBP_bac_5"/>
    <property type="match status" value="1"/>
</dbReference>
<gene>
    <name evidence="5" type="ORF">C7R54_15120</name>
</gene>
<accession>A0A4Q1HJM4</accession>
<dbReference type="PANTHER" id="PTHR30290:SF38">
    <property type="entry name" value="D,D-DIPEPTIDE-BINDING PERIPLASMIC PROTEIN DDPA-RELATED"/>
    <property type="match status" value="1"/>
</dbReference>
<dbReference type="InterPro" id="IPR000914">
    <property type="entry name" value="SBP_5_dom"/>
</dbReference>
<dbReference type="GO" id="GO:0015833">
    <property type="term" value="P:peptide transport"/>
    <property type="evidence" value="ECO:0007669"/>
    <property type="project" value="TreeGrafter"/>
</dbReference>
<evidence type="ECO:0000259" key="4">
    <source>
        <dbReference type="Pfam" id="PF00496"/>
    </source>
</evidence>
<comment type="similarity">
    <text evidence="1">Belongs to the bacterial solute-binding protein 5 family.</text>
</comment>
<feature type="chain" id="PRO_5020848425" evidence="3">
    <location>
        <begin position="33"/>
        <end position="524"/>
    </location>
</feature>
<evidence type="ECO:0000256" key="2">
    <source>
        <dbReference type="ARBA" id="ARBA00022729"/>
    </source>
</evidence>
<organism evidence="5 6">
    <name type="scientific">Achromobacter aloeverae</name>
    <dbReference type="NCBI Taxonomy" id="1750518"/>
    <lineage>
        <taxon>Bacteria</taxon>
        <taxon>Pseudomonadati</taxon>
        <taxon>Pseudomonadota</taxon>
        <taxon>Betaproteobacteria</taxon>
        <taxon>Burkholderiales</taxon>
        <taxon>Alcaligenaceae</taxon>
        <taxon>Achromobacter</taxon>
    </lineage>
</organism>
<proteinExistence type="inferred from homology"/>
<dbReference type="Gene3D" id="3.40.190.10">
    <property type="entry name" value="Periplasmic binding protein-like II"/>
    <property type="match status" value="1"/>
</dbReference>
<dbReference type="GO" id="GO:1904680">
    <property type="term" value="F:peptide transmembrane transporter activity"/>
    <property type="evidence" value="ECO:0007669"/>
    <property type="project" value="TreeGrafter"/>
</dbReference>
<dbReference type="RefSeq" id="WP_129151282.1">
    <property type="nucleotide sequence ID" value="NZ_JBHSDO010000011.1"/>
</dbReference>
<feature type="signal peptide" evidence="3">
    <location>
        <begin position="1"/>
        <end position="32"/>
    </location>
</feature>
<dbReference type="InterPro" id="IPR030678">
    <property type="entry name" value="Peptide/Ni-bd"/>
</dbReference>
<evidence type="ECO:0000313" key="6">
    <source>
        <dbReference type="Proteomes" id="UP000290849"/>
    </source>
</evidence>
<dbReference type="InterPro" id="IPR039424">
    <property type="entry name" value="SBP_5"/>
</dbReference>
<dbReference type="GO" id="GO:0043190">
    <property type="term" value="C:ATP-binding cassette (ABC) transporter complex"/>
    <property type="evidence" value="ECO:0007669"/>
    <property type="project" value="InterPro"/>
</dbReference>